<organism evidence="1 2">
    <name type="scientific">Anaerocolumna cellulosilytica</name>
    <dbReference type="NCBI Taxonomy" id="433286"/>
    <lineage>
        <taxon>Bacteria</taxon>
        <taxon>Bacillati</taxon>
        <taxon>Bacillota</taxon>
        <taxon>Clostridia</taxon>
        <taxon>Lachnospirales</taxon>
        <taxon>Lachnospiraceae</taxon>
        <taxon>Anaerocolumna</taxon>
    </lineage>
</organism>
<proteinExistence type="predicted"/>
<dbReference type="RefSeq" id="WP_184091348.1">
    <property type="nucleotide sequence ID" value="NZ_AP023367.1"/>
</dbReference>
<sequence>MSDYSSAQNKIGALPCFYANLKHLLEMHEIVLTEADIYFLCGYFSPESIDNESKYRLKYPSYAVQLHNFCMRTYIDCEMNFDENSNYISSEINQDLFQDRKVLLAVDAKVLDHLIIQSYARNCHFLISTGLNPKSHICVSDFFVIDREGKVNTYVGEYQYNCIKDALYGYIYMKNIDKNLVDKAVNNMVDYVVQELERLLYKTEDGSLSGLGLLESLLNRIGKESYEDSFIEKESFYNLIMILISRHIIFFDYICDFMNQYQVKDGENMTQKFMKIKNSWDKITNMMAIQTFAYNYKRNKAISYEAGELIKQQQNLLLQLITNLRGDRI</sequence>
<keyword evidence="2" id="KW-1185">Reference proteome</keyword>
<gene>
    <name evidence="1" type="ORF">acsn021_17420</name>
</gene>
<dbReference type="AlphaFoldDB" id="A0A6S6QS58"/>
<name>A0A6S6QS58_9FIRM</name>
<accession>A0A6S6QS58</accession>
<evidence type="ECO:0000313" key="1">
    <source>
        <dbReference type="EMBL" id="BCJ94173.1"/>
    </source>
</evidence>
<protein>
    <submittedName>
        <fullName evidence="1">Uncharacterized protein</fullName>
    </submittedName>
</protein>
<dbReference type="EMBL" id="AP023367">
    <property type="protein sequence ID" value="BCJ94173.1"/>
    <property type="molecule type" value="Genomic_DNA"/>
</dbReference>
<evidence type="ECO:0000313" key="2">
    <source>
        <dbReference type="Proteomes" id="UP000515561"/>
    </source>
</evidence>
<dbReference type="Proteomes" id="UP000515561">
    <property type="component" value="Chromosome"/>
</dbReference>
<reference evidence="1 2" key="1">
    <citation type="journal article" date="2016" name="Int. J. Syst. Evol. Microbiol.">
        <title>Descriptions of Anaerotaenia torta gen. nov., sp. nov. and Anaerocolumna cellulosilytica gen. nov., sp. nov. isolated from a methanogenic reactor of cattle waste.</title>
        <authorList>
            <person name="Uek A."/>
            <person name="Ohtaki Y."/>
            <person name="Kaku N."/>
            <person name="Ueki K."/>
        </authorList>
    </citation>
    <scope>NUCLEOTIDE SEQUENCE [LARGE SCALE GENOMIC DNA]</scope>
    <source>
        <strain evidence="1 2">SN021</strain>
    </source>
</reference>
<dbReference type="KEGG" id="acel:acsn021_17420"/>